<dbReference type="AlphaFoldDB" id="A0A550CHJ7"/>
<organism evidence="2 3">
    <name type="scientific">Schizophyllum amplum</name>
    <dbReference type="NCBI Taxonomy" id="97359"/>
    <lineage>
        <taxon>Eukaryota</taxon>
        <taxon>Fungi</taxon>
        <taxon>Dikarya</taxon>
        <taxon>Basidiomycota</taxon>
        <taxon>Agaricomycotina</taxon>
        <taxon>Agaricomycetes</taxon>
        <taxon>Agaricomycetidae</taxon>
        <taxon>Agaricales</taxon>
        <taxon>Schizophyllaceae</taxon>
        <taxon>Schizophyllum</taxon>
    </lineage>
</organism>
<gene>
    <name evidence="2" type="ORF">BD626DRAFT_491317</name>
</gene>
<dbReference type="Proteomes" id="UP000320762">
    <property type="component" value="Unassembled WGS sequence"/>
</dbReference>
<proteinExistence type="predicted"/>
<protein>
    <submittedName>
        <fullName evidence="2">Uncharacterized protein</fullName>
    </submittedName>
</protein>
<sequence>MIALHSQEALHRRTRQSSQGSLDVSRRCRPSKARWARCPSSAGRGMYIWCANLGDLAASCNFRASRRAHPLLHQRPPTPGAEAQLILYETLSIAAALADGSLGPSNLHGRRVVSLQSPSCQLQLPCRTTYNRRCMKGTDWELRSDKVSRPRAMQMAMRRKRWLLASAHASQF</sequence>
<evidence type="ECO:0000313" key="3">
    <source>
        <dbReference type="Proteomes" id="UP000320762"/>
    </source>
</evidence>
<comment type="caution">
    <text evidence="2">The sequence shown here is derived from an EMBL/GenBank/DDBJ whole genome shotgun (WGS) entry which is preliminary data.</text>
</comment>
<reference evidence="2 3" key="1">
    <citation type="journal article" date="2019" name="New Phytol.">
        <title>Comparative genomics reveals unique wood-decay strategies and fruiting body development in the Schizophyllaceae.</title>
        <authorList>
            <person name="Almasi E."/>
            <person name="Sahu N."/>
            <person name="Krizsan K."/>
            <person name="Balint B."/>
            <person name="Kovacs G.M."/>
            <person name="Kiss B."/>
            <person name="Cseklye J."/>
            <person name="Drula E."/>
            <person name="Henrissat B."/>
            <person name="Nagy I."/>
            <person name="Chovatia M."/>
            <person name="Adam C."/>
            <person name="LaButti K."/>
            <person name="Lipzen A."/>
            <person name="Riley R."/>
            <person name="Grigoriev I.V."/>
            <person name="Nagy L.G."/>
        </authorList>
    </citation>
    <scope>NUCLEOTIDE SEQUENCE [LARGE SCALE GENOMIC DNA]</scope>
    <source>
        <strain evidence="2 3">NL-1724</strain>
    </source>
</reference>
<keyword evidence="3" id="KW-1185">Reference proteome</keyword>
<name>A0A550CHJ7_9AGAR</name>
<accession>A0A550CHJ7</accession>
<evidence type="ECO:0000313" key="2">
    <source>
        <dbReference type="EMBL" id="TRM64277.1"/>
    </source>
</evidence>
<feature type="region of interest" description="Disordered" evidence="1">
    <location>
        <begin position="1"/>
        <end position="25"/>
    </location>
</feature>
<dbReference type="EMBL" id="VDMD01000007">
    <property type="protein sequence ID" value="TRM64277.1"/>
    <property type="molecule type" value="Genomic_DNA"/>
</dbReference>
<evidence type="ECO:0000256" key="1">
    <source>
        <dbReference type="SAM" id="MobiDB-lite"/>
    </source>
</evidence>